<name>A0A0A1TEE6_9HYPO</name>
<dbReference type="STRING" id="1531966.A0A0A1TEE6"/>
<dbReference type="SUPFAM" id="SSF50129">
    <property type="entry name" value="GroES-like"/>
    <property type="match status" value="1"/>
</dbReference>
<dbReference type="SMART" id="SM00829">
    <property type="entry name" value="PKS_ER"/>
    <property type="match status" value="1"/>
</dbReference>
<dbReference type="SUPFAM" id="SSF51735">
    <property type="entry name" value="NAD(P)-binding Rossmann-fold domains"/>
    <property type="match status" value="1"/>
</dbReference>
<reference evidence="2 3" key="1">
    <citation type="journal article" date="2015" name="Genome Announc.">
        <title>Draft Genome Sequence and Gene Annotation of the Entomopathogenic Fungus Verticillium hemipterigenum.</title>
        <authorList>
            <person name="Horn F."/>
            <person name="Habel A."/>
            <person name="Scharf D.H."/>
            <person name="Dworschak J."/>
            <person name="Brakhage A.A."/>
            <person name="Guthke R."/>
            <person name="Hertweck C."/>
            <person name="Linde J."/>
        </authorList>
    </citation>
    <scope>NUCLEOTIDE SEQUENCE [LARGE SCALE GENOMIC DNA]</scope>
</reference>
<dbReference type="PANTHER" id="PTHR45033:SF3">
    <property type="entry name" value="DEHYDROGENASE, PUTATIVE (AFU_ORTHOLOGUE AFUA_2G13270)-RELATED"/>
    <property type="match status" value="1"/>
</dbReference>
<dbReference type="PANTHER" id="PTHR45033">
    <property type="match status" value="1"/>
</dbReference>
<dbReference type="OrthoDB" id="449487at2759"/>
<gene>
    <name evidence="2" type="ORF">VHEMI04607</name>
</gene>
<dbReference type="Gene3D" id="3.40.50.720">
    <property type="entry name" value="NAD(P)-binding Rossmann-like Domain"/>
    <property type="match status" value="1"/>
</dbReference>
<feature type="domain" description="Enoyl reductase (ER)" evidence="1">
    <location>
        <begin position="80"/>
        <end position="417"/>
    </location>
</feature>
<dbReference type="AlphaFoldDB" id="A0A0A1TEE6"/>
<dbReference type="InterPro" id="IPR013149">
    <property type="entry name" value="ADH-like_C"/>
</dbReference>
<dbReference type="Pfam" id="PF08240">
    <property type="entry name" value="ADH_N"/>
    <property type="match status" value="1"/>
</dbReference>
<dbReference type="InterPro" id="IPR052711">
    <property type="entry name" value="Zinc_ADH-like"/>
</dbReference>
<dbReference type="InterPro" id="IPR011032">
    <property type="entry name" value="GroES-like_sf"/>
</dbReference>
<dbReference type="InterPro" id="IPR036291">
    <property type="entry name" value="NAD(P)-bd_dom_sf"/>
</dbReference>
<sequence>MQPIGNFTNIICPPPHFSLSSFQFTFPLISIPFFSIHSQIAPPPCLAYSTLGKSTASPAKYTTRMSFPRHNLSSLSIYANTIVRLVIREVPKPTPGRKQLLVRLTAAALNHRDLFIRHHQYPAISFTAPMLADGCGTVIQAGPDSTRGASLLNKSVILTPMRGWEADPAGPEDGRRFSVTGSSKLCEEVGTAQDYIVVDEDEVELAPEHLSNAEAAALPLVGLTGWRALVTKGGITGAGQNVLITGIGGGVALQMLQFAVALGANAYVSSGDQAKIDKAVAMGAKGGVIYKNDDWANDLAHQLPEDRPFLDAVIDGAGGKLVGKVVRLMKPGGVIAQYGMTVSPKMDWLMTAVLANIDLRGCTMGSKKEFRDMIAFVRQHKIKPVISKTVKGLSNLDGIDGLFADMEKGAQFGKLVIEIGEEPSSKL</sequence>
<dbReference type="HOGENOM" id="CLU_026673_3_4_1"/>
<proteinExistence type="predicted"/>
<organism evidence="2 3">
    <name type="scientific">[Torrubiella] hemipterigena</name>
    <dbReference type="NCBI Taxonomy" id="1531966"/>
    <lineage>
        <taxon>Eukaryota</taxon>
        <taxon>Fungi</taxon>
        <taxon>Dikarya</taxon>
        <taxon>Ascomycota</taxon>
        <taxon>Pezizomycotina</taxon>
        <taxon>Sordariomycetes</taxon>
        <taxon>Hypocreomycetidae</taxon>
        <taxon>Hypocreales</taxon>
        <taxon>Clavicipitaceae</taxon>
        <taxon>Clavicipitaceae incertae sedis</taxon>
        <taxon>'Torrubiella' clade</taxon>
    </lineage>
</organism>
<evidence type="ECO:0000313" key="2">
    <source>
        <dbReference type="EMBL" id="CEJ88091.1"/>
    </source>
</evidence>
<dbReference type="Proteomes" id="UP000039046">
    <property type="component" value="Unassembled WGS sequence"/>
</dbReference>
<evidence type="ECO:0000259" key="1">
    <source>
        <dbReference type="SMART" id="SM00829"/>
    </source>
</evidence>
<accession>A0A0A1TEE6</accession>
<protein>
    <recommendedName>
        <fullName evidence="1">Enoyl reductase (ER) domain-containing protein</fullName>
    </recommendedName>
</protein>
<dbReference type="InterPro" id="IPR013154">
    <property type="entry name" value="ADH-like_N"/>
</dbReference>
<dbReference type="Gene3D" id="3.90.180.10">
    <property type="entry name" value="Medium-chain alcohol dehydrogenases, catalytic domain"/>
    <property type="match status" value="1"/>
</dbReference>
<evidence type="ECO:0000313" key="3">
    <source>
        <dbReference type="Proteomes" id="UP000039046"/>
    </source>
</evidence>
<dbReference type="FunFam" id="3.40.50.720:FF:000481">
    <property type="entry name" value="Alcohol dehydrogenase, variant"/>
    <property type="match status" value="1"/>
</dbReference>
<dbReference type="GO" id="GO:0016491">
    <property type="term" value="F:oxidoreductase activity"/>
    <property type="evidence" value="ECO:0007669"/>
    <property type="project" value="InterPro"/>
</dbReference>
<dbReference type="InterPro" id="IPR020843">
    <property type="entry name" value="ER"/>
</dbReference>
<dbReference type="Pfam" id="PF00107">
    <property type="entry name" value="ADH_zinc_N"/>
    <property type="match status" value="1"/>
</dbReference>
<keyword evidence="3" id="KW-1185">Reference proteome</keyword>
<dbReference type="CDD" id="cd05188">
    <property type="entry name" value="MDR"/>
    <property type="match status" value="1"/>
</dbReference>
<dbReference type="EMBL" id="CDHN01000002">
    <property type="protein sequence ID" value="CEJ88091.1"/>
    <property type="molecule type" value="Genomic_DNA"/>
</dbReference>